<dbReference type="Proteomes" id="UP000703661">
    <property type="component" value="Unassembled WGS sequence"/>
</dbReference>
<evidence type="ECO:0000256" key="1">
    <source>
        <dbReference type="SAM" id="MobiDB-lite"/>
    </source>
</evidence>
<feature type="compositionally biased region" description="Low complexity" evidence="1">
    <location>
        <begin position="138"/>
        <end position="164"/>
    </location>
</feature>
<feature type="region of interest" description="Disordered" evidence="1">
    <location>
        <begin position="138"/>
        <end position="173"/>
    </location>
</feature>
<feature type="signal peptide" evidence="2">
    <location>
        <begin position="1"/>
        <end position="18"/>
    </location>
</feature>
<name>A0A9P6MSM8_9FUNG</name>
<dbReference type="PANTHER" id="PTHR40633:SF1">
    <property type="entry name" value="GPI ANCHORED SERINE-THREONINE RICH PROTEIN (AFU_ORTHOLOGUE AFUA_1G03630)"/>
    <property type="match status" value="1"/>
</dbReference>
<comment type="caution">
    <text evidence="3">The sequence shown here is derived from an EMBL/GenBank/DDBJ whole genome shotgun (WGS) entry which is preliminary data.</text>
</comment>
<proteinExistence type="predicted"/>
<organism evidence="3 4">
    <name type="scientific">Entomortierella chlamydospora</name>
    <dbReference type="NCBI Taxonomy" id="101097"/>
    <lineage>
        <taxon>Eukaryota</taxon>
        <taxon>Fungi</taxon>
        <taxon>Fungi incertae sedis</taxon>
        <taxon>Mucoromycota</taxon>
        <taxon>Mortierellomycotina</taxon>
        <taxon>Mortierellomycetes</taxon>
        <taxon>Mortierellales</taxon>
        <taxon>Mortierellaceae</taxon>
        <taxon>Entomortierella</taxon>
    </lineage>
</organism>
<dbReference type="EMBL" id="JAAAID010001166">
    <property type="protein sequence ID" value="KAG0011337.1"/>
    <property type="molecule type" value="Genomic_DNA"/>
</dbReference>
<evidence type="ECO:0000256" key="2">
    <source>
        <dbReference type="SAM" id="SignalP"/>
    </source>
</evidence>
<dbReference type="AlphaFoldDB" id="A0A9P6MSM8"/>
<dbReference type="InterPro" id="IPR052982">
    <property type="entry name" value="SRP1/TIP1-like"/>
</dbReference>
<feature type="chain" id="PRO_5040180864" description="Ser-Thr-rich glycosyl-phosphatidyl-inositol-anchored membrane family-domain-containing protein" evidence="2">
    <location>
        <begin position="19"/>
        <end position="186"/>
    </location>
</feature>
<dbReference type="PANTHER" id="PTHR40633">
    <property type="entry name" value="MATRIX PROTEIN, PUTATIVE (AFU_ORTHOLOGUE AFUA_8G05410)-RELATED"/>
    <property type="match status" value="1"/>
</dbReference>
<reference evidence="3" key="1">
    <citation type="journal article" date="2020" name="Fungal Divers.">
        <title>Resolving the Mortierellaceae phylogeny through synthesis of multi-gene phylogenetics and phylogenomics.</title>
        <authorList>
            <person name="Vandepol N."/>
            <person name="Liber J."/>
            <person name="Desiro A."/>
            <person name="Na H."/>
            <person name="Kennedy M."/>
            <person name="Barry K."/>
            <person name="Grigoriev I.V."/>
            <person name="Miller A.N."/>
            <person name="O'Donnell K."/>
            <person name="Stajich J.E."/>
            <person name="Bonito G."/>
        </authorList>
    </citation>
    <scope>NUCLEOTIDE SEQUENCE</scope>
    <source>
        <strain evidence="3">NRRL 2769</strain>
    </source>
</reference>
<sequence length="186" mass="18890">MRFSAAALTASLIGAVMAQTTTISVNVTHPIASDTWTVGKSATVSWVANVALPNNGNVSVELFHGDPTHQTLVQALGSGISQLKVAAVPTVPADWYSVRINSDSYSHYFFIANATVTAPATPEPGTATTTTVTTALPTTTTVSSTPTANATTTTTTATSKPTSAGNMVSAGSLAMGAREEGLGGFK</sequence>
<evidence type="ECO:0000313" key="3">
    <source>
        <dbReference type="EMBL" id="KAG0011337.1"/>
    </source>
</evidence>
<keyword evidence="2" id="KW-0732">Signal</keyword>
<gene>
    <name evidence="3" type="ORF">BGZ80_000761</name>
</gene>
<protein>
    <recommendedName>
        <fullName evidence="5">Ser-Thr-rich glycosyl-phosphatidyl-inositol-anchored membrane family-domain-containing protein</fullName>
    </recommendedName>
</protein>
<evidence type="ECO:0008006" key="5">
    <source>
        <dbReference type="Google" id="ProtNLM"/>
    </source>
</evidence>
<accession>A0A9P6MSM8</accession>
<keyword evidence="4" id="KW-1185">Reference proteome</keyword>
<evidence type="ECO:0000313" key="4">
    <source>
        <dbReference type="Proteomes" id="UP000703661"/>
    </source>
</evidence>